<reference evidence="2" key="1">
    <citation type="submission" date="2023-07" db="EMBL/GenBank/DDBJ databases">
        <title>The genome sequence of Rhodocytophaga aerolata KACC 12507.</title>
        <authorList>
            <person name="Zhang X."/>
        </authorList>
    </citation>
    <scope>NUCLEOTIDE SEQUENCE</scope>
    <source>
        <strain evidence="2">KACC 12507</strain>
    </source>
</reference>
<feature type="transmembrane region" description="Helical" evidence="1">
    <location>
        <begin position="290"/>
        <end position="312"/>
    </location>
</feature>
<keyword evidence="1" id="KW-0472">Membrane</keyword>
<feature type="transmembrane region" description="Helical" evidence="1">
    <location>
        <begin position="108"/>
        <end position="123"/>
    </location>
</feature>
<feature type="transmembrane region" description="Helical" evidence="1">
    <location>
        <begin position="154"/>
        <end position="174"/>
    </location>
</feature>
<protein>
    <recommendedName>
        <fullName evidence="4">O-antigen ligase family protein</fullName>
    </recommendedName>
</protein>
<feature type="transmembrane region" description="Helical" evidence="1">
    <location>
        <begin position="318"/>
        <end position="338"/>
    </location>
</feature>
<organism evidence="2 3">
    <name type="scientific">Rhodocytophaga aerolata</name>
    <dbReference type="NCBI Taxonomy" id="455078"/>
    <lineage>
        <taxon>Bacteria</taxon>
        <taxon>Pseudomonadati</taxon>
        <taxon>Bacteroidota</taxon>
        <taxon>Cytophagia</taxon>
        <taxon>Cytophagales</taxon>
        <taxon>Rhodocytophagaceae</taxon>
        <taxon>Rhodocytophaga</taxon>
    </lineage>
</organism>
<accession>A0ABT8RK40</accession>
<keyword evidence="3" id="KW-1185">Reference proteome</keyword>
<gene>
    <name evidence="2" type="ORF">Q0590_33370</name>
</gene>
<feature type="transmembrane region" description="Helical" evidence="1">
    <location>
        <begin position="25"/>
        <end position="46"/>
    </location>
</feature>
<keyword evidence="1" id="KW-0812">Transmembrane</keyword>
<dbReference type="RefSeq" id="WP_302042012.1">
    <property type="nucleotide sequence ID" value="NZ_JAUKPO010000047.1"/>
</dbReference>
<name>A0ABT8RK40_9BACT</name>
<feature type="transmembrane region" description="Helical" evidence="1">
    <location>
        <begin position="258"/>
        <end position="278"/>
    </location>
</feature>
<feature type="transmembrane region" description="Helical" evidence="1">
    <location>
        <begin position="76"/>
        <end position="96"/>
    </location>
</feature>
<sequence>MPLFLYLFYQYENENQRHRSIESQFIMLIINVLGFFCIVNVLSFILNPTFDSSAATTLRFIGINTRRILFTLNPSIHPGIIGALGGYLFVLSTSYLKHIKNYSSRVKIRLYIYAIAGIVIVLMSDSRTILFSSFLCVGGLYFLSSINKLSLLRYIIWIIPFSNIIFMSAMQYTASTSVASSISRNDGADIATGNSRKFIYMAANKELADFKPIHMIGFGEYGPYAAGLTKYYLTEKFFKESEKEKLISSVTHNTGLQVIFDIGYIGLTIYLLLLSTLFNQLNKMNNQGQASILPLAYLITYIIILGTSETYFGNYTTIHNYLFFSLTFFIVISYNNHLYKRQLGNKKYDKAIA</sequence>
<evidence type="ECO:0000256" key="1">
    <source>
        <dbReference type="SAM" id="Phobius"/>
    </source>
</evidence>
<proteinExistence type="predicted"/>
<dbReference type="EMBL" id="JAUKPO010000047">
    <property type="protein sequence ID" value="MDO1451212.1"/>
    <property type="molecule type" value="Genomic_DNA"/>
</dbReference>
<dbReference type="Proteomes" id="UP001168528">
    <property type="component" value="Unassembled WGS sequence"/>
</dbReference>
<comment type="caution">
    <text evidence="2">The sequence shown here is derived from an EMBL/GenBank/DDBJ whole genome shotgun (WGS) entry which is preliminary data.</text>
</comment>
<evidence type="ECO:0008006" key="4">
    <source>
        <dbReference type="Google" id="ProtNLM"/>
    </source>
</evidence>
<evidence type="ECO:0000313" key="3">
    <source>
        <dbReference type="Proteomes" id="UP001168528"/>
    </source>
</evidence>
<evidence type="ECO:0000313" key="2">
    <source>
        <dbReference type="EMBL" id="MDO1451212.1"/>
    </source>
</evidence>
<keyword evidence="1" id="KW-1133">Transmembrane helix</keyword>